<feature type="non-terminal residue" evidence="1">
    <location>
        <position position="1"/>
    </location>
</feature>
<feature type="non-terminal residue" evidence="1">
    <location>
        <position position="54"/>
    </location>
</feature>
<keyword evidence="2" id="KW-1185">Reference proteome</keyword>
<organism evidence="1 2">
    <name type="scientific">Setomelanomma holmii</name>
    <dbReference type="NCBI Taxonomy" id="210430"/>
    <lineage>
        <taxon>Eukaryota</taxon>
        <taxon>Fungi</taxon>
        <taxon>Dikarya</taxon>
        <taxon>Ascomycota</taxon>
        <taxon>Pezizomycotina</taxon>
        <taxon>Dothideomycetes</taxon>
        <taxon>Pleosporomycetidae</taxon>
        <taxon>Pleosporales</taxon>
        <taxon>Pleosporineae</taxon>
        <taxon>Phaeosphaeriaceae</taxon>
        <taxon>Setomelanomma</taxon>
    </lineage>
</organism>
<dbReference type="OrthoDB" id="426718at2759"/>
<accession>A0A9P4HHQ6</accession>
<comment type="caution">
    <text evidence="1">The sequence shown here is derived from an EMBL/GenBank/DDBJ whole genome shotgun (WGS) entry which is preliminary data.</text>
</comment>
<gene>
    <name evidence="1" type="ORF">EK21DRAFT_19143</name>
</gene>
<dbReference type="Proteomes" id="UP000799777">
    <property type="component" value="Unassembled WGS sequence"/>
</dbReference>
<dbReference type="AlphaFoldDB" id="A0A9P4HHQ6"/>
<sequence>ASEHRDVDALQAALKDHYSDPKLTAVDLHTGINLSRRAVLVCTHGKITIACEGS</sequence>
<proteinExistence type="predicted"/>
<dbReference type="EMBL" id="ML978161">
    <property type="protein sequence ID" value="KAF2034489.1"/>
    <property type="molecule type" value="Genomic_DNA"/>
</dbReference>
<reference evidence="1" key="1">
    <citation type="journal article" date="2020" name="Stud. Mycol.">
        <title>101 Dothideomycetes genomes: a test case for predicting lifestyles and emergence of pathogens.</title>
        <authorList>
            <person name="Haridas S."/>
            <person name="Albert R."/>
            <person name="Binder M."/>
            <person name="Bloem J."/>
            <person name="Labutti K."/>
            <person name="Salamov A."/>
            <person name="Andreopoulos B."/>
            <person name="Baker S."/>
            <person name="Barry K."/>
            <person name="Bills G."/>
            <person name="Bluhm B."/>
            <person name="Cannon C."/>
            <person name="Castanera R."/>
            <person name="Culley D."/>
            <person name="Daum C."/>
            <person name="Ezra D."/>
            <person name="Gonzalez J."/>
            <person name="Henrissat B."/>
            <person name="Kuo A."/>
            <person name="Liang C."/>
            <person name="Lipzen A."/>
            <person name="Lutzoni F."/>
            <person name="Magnuson J."/>
            <person name="Mondo S."/>
            <person name="Nolan M."/>
            <person name="Ohm R."/>
            <person name="Pangilinan J."/>
            <person name="Park H.-J."/>
            <person name="Ramirez L."/>
            <person name="Alfaro M."/>
            <person name="Sun H."/>
            <person name="Tritt A."/>
            <person name="Yoshinaga Y."/>
            <person name="Zwiers L.-H."/>
            <person name="Turgeon B."/>
            <person name="Goodwin S."/>
            <person name="Spatafora J."/>
            <person name="Crous P."/>
            <person name="Grigoriev I."/>
        </authorList>
    </citation>
    <scope>NUCLEOTIDE SEQUENCE</scope>
    <source>
        <strain evidence="1">CBS 110217</strain>
    </source>
</reference>
<name>A0A9P4HHQ6_9PLEO</name>
<evidence type="ECO:0000313" key="2">
    <source>
        <dbReference type="Proteomes" id="UP000799777"/>
    </source>
</evidence>
<protein>
    <submittedName>
        <fullName evidence="1">Uncharacterized protein</fullName>
    </submittedName>
</protein>
<evidence type="ECO:0000313" key="1">
    <source>
        <dbReference type="EMBL" id="KAF2034489.1"/>
    </source>
</evidence>